<dbReference type="AlphaFoldDB" id="B0CEF5"/>
<dbReference type="STRING" id="329726.AM1_1903"/>
<feature type="transmembrane region" description="Helical" evidence="1">
    <location>
        <begin position="300"/>
        <end position="318"/>
    </location>
</feature>
<evidence type="ECO:0000313" key="3">
    <source>
        <dbReference type="Proteomes" id="UP000000268"/>
    </source>
</evidence>
<accession>B0CEF5</accession>
<keyword evidence="1" id="KW-0472">Membrane</keyword>
<feature type="transmembrane region" description="Helical" evidence="1">
    <location>
        <begin position="40"/>
        <end position="58"/>
    </location>
</feature>
<evidence type="ECO:0008006" key="4">
    <source>
        <dbReference type="Google" id="ProtNLM"/>
    </source>
</evidence>
<feature type="transmembrane region" description="Helical" evidence="1">
    <location>
        <begin position="120"/>
        <end position="141"/>
    </location>
</feature>
<dbReference type="HOGENOM" id="CLU_045094_0_0_3"/>
<evidence type="ECO:0000313" key="2">
    <source>
        <dbReference type="EMBL" id="ABW26921.1"/>
    </source>
</evidence>
<organism evidence="2 3">
    <name type="scientific">Acaryochloris marina (strain MBIC 11017)</name>
    <dbReference type="NCBI Taxonomy" id="329726"/>
    <lineage>
        <taxon>Bacteria</taxon>
        <taxon>Bacillati</taxon>
        <taxon>Cyanobacteriota</taxon>
        <taxon>Cyanophyceae</taxon>
        <taxon>Acaryochloridales</taxon>
        <taxon>Acaryochloridaceae</taxon>
        <taxon>Acaryochloris</taxon>
    </lineage>
</organism>
<proteinExistence type="predicted"/>
<gene>
    <name evidence="2" type="ordered locus">AM1_1903</name>
</gene>
<evidence type="ECO:0000256" key="1">
    <source>
        <dbReference type="SAM" id="Phobius"/>
    </source>
</evidence>
<feature type="transmembrane region" description="Helical" evidence="1">
    <location>
        <begin position="179"/>
        <end position="200"/>
    </location>
</feature>
<sequence>MDTLSTASLKPTPYEKYGWLAIEGLVSLLISFSMIGASRFLVLIYPVCSLAVGIYLFQCCPRLYIAYTFWLWFLSSLIRRIIDFIAGAYTMGEFYTTPELVNLIVLPNCIKSLPSELKSVGLPFILCLGTVTYGVLVGLANNPIWDFSMVDLALGFICPIVFGYYLYSHWQNYPDLCQSIYKIFIYAVIVMGIYGLYQYVVAPDWDRFYLTFTGIQARGTPEPFGIRVWSTTSAAQQLSFPMVTGILLSLCPPLSWPQYLALLFGAITLLAGVVRTAWLCLLLVMGLYITTLRPQQQSKLLGLLALTVSSILTVVFSVSELNERISQRFASFQSLESDEALNLRAEAFSDLFEKIVFNPVGKGFCFYLESISNISSGDGTFLPMLL</sequence>
<dbReference type="KEGG" id="amr:AM1_1903"/>
<dbReference type="eggNOG" id="ENOG502Z8P8">
    <property type="taxonomic scope" value="Bacteria"/>
</dbReference>
<keyword evidence="1" id="KW-0812">Transmembrane</keyword>
<dbReference type="OrthoDB" id="7295126at2"/>
<feature type="transmembrane region" description="Helical" evidence="1">
    <location>
        <begin position="259"/>
        <end position="288"/>
    </location>
</feature>
<feature type="transmembrane region" description="Helical" evidence="1">
    <location>
        <begin position="147"/>
        <end position="167"/>
    </location>
</feature>
<reference evidence="2 3" key="1">
    <citation type="journal article" date="2008" name="Proc. Natl. Acad. Sci. U.S.A.">
        <title>Niche adaptation and genome expansion in the chlorophyll d-producing cyanobacterium Acaryochloris marina.</title>
        <authorList>
            <person name="Swingley W.D."/>
            <person name="Chen M."/>
            <person name="Cheung P.C."/>
            <person name="Conrad A.L."/>
            <person name="Dejesa L.C."/>
            <person name="Hao J."/>
            <person name="Honchak B.M."/>
            <person name="Karbach L.E."/>
            <person name="Kurdoglu A."/>
            <person name="Lahiri S."/>
            <person name="Mastrian S.D."/>
            <person name="Miyashita H."/>
            <person name="Page L."/>
            <person name="Ramakrishna P."/>
            <person name="Satoh S."/>
            <person name="Sattley W.M."/>
            <person name="Shimada Y."/>
            <person name="Taylor H.L."/>
            <person name="Tomo T."/>
            <person name="Tsuchiya T."/>
            <person name="Wang Z.T."/>
            <person name="Raymond J."/>
            <person name="Mimuro M."/>
            <person name="Blankenship R.E."/>
            <person name="Touchman J.W."/>
        </authorList>
    </citation>
    <scope>NUCLEOTIDE SEQUENCE [LARGE SCALE GENOMIC DNA]</scope>
    <source>
        <strain evidence="3">MBIC 11017</strain>
    </source>
</reference>
<dbReference type="RefSeq" id="WP_012162423.1">
    <property type="nucleotide sequence ID" value="NC_009925.1"/>
</dbReference>
<dbReference type="EMBL" id="CP000828">
    <property type="protein sequence ID" value="ABW26921.1"/>
    <property type="molecule type" value="Genomic_DNA"/>
</dbReference>
<keyword evidence="3" id="KW-1185">Reference proteome</keyword>
<keyword evidence="1" id="KW-1133">Transmembrane helix</keyword>
<dbReference type="Proteomes" id="UP000000268">
    <property type="component" value="Chromosome"/>
</dbReference>
<feature type="transmembrane region" description="Helical" evidence="1">
    <location>
        <begin position="17"/>
        <end position="35"/>
    </location>
</feature>
<protein>
    <recommendedName>
        <fullName evidence="4">O-antigen polymerase</fullName>
    </recommendedName>
</protein>
<name>B0CEF5_ACAM1</name>